<feature type="site" description="Contributes to redox potential value" evidence="3">
    <location>
        <position position="33"/>
    </location>
</feature>
<feature type="active site" description="Nucleophile" evidence="3">
    <location>
        <position position="31"/>
    </location>
</feature>
<dbReference type="FunFam" id="3.40.30.10:FF:000245">
    <property type="entry name" value="Thioredoxin"/>
    <property type="match status" value="1"/>
</dbReference>
<dbReference type="CDD" id="cd02947">
    <property type="entry name" value="TRX_family"/>
    <property type="match status" value="1"/>
</dbReference>
<accession>A0A0L0T6E8</accession>
<dbReference type="PRINTS" id="PR00421">
    <property type="entry name" value="THIOREDOXIN"/>
</dbReference>
<reference evidence="7" key="2">
    <citation type="submission" date="2009-11" db="EMBL/GenBank/DDBJ databases">
        <title>The Genome Sequence of Allomyces macrogynus strain ATCC 38327.</title>
        <authorList>
            <consortium name="The Broad Institute Genome Sequencing Platform"/>
            <person name="Russ C."/>
            <person name="Cuomo C."/>
            <person name="Shea T."/>
            <person name="Young S.K."/>
            <person name="Zeng Q."/>
            <person name="Koehrsen M."/>
            <person name="Haas B."/>
            <person name="Borodovsky M."/>
            <person name="Guigo R."/>
            <person name="Alvarado L."/>
            <person name="Berlin A."/>
            <person name="Borenstein D."/>
            <person name="Chen Z."/>
            <person name="Engels R."/>
            <person name="Freedman E."/>
            <person name="Gellesch M."/>
            <person name="Goldberg J."/>
            <person name="Griggs A."/>
            <person name="Gujja S."/>
            <person name="Heiman D."/>
            <person name="Hepburn T."/>
            <person name="Howarth C."/>
            <person name="Jen D."/>
            <person name="Larson L."/>
            <person name="Lewis B."/>
            <person name="Mehta T."/>
            <person name="Park D."/>
            <person name="Pearson M."/>
            <person name="Roberts A."/>
            <person name="Saif S."/>
            <person name="Shenoy N."/>
            <person name="Sisk P."/>
            <person name="Stolte C."/>
            <person name="Sykes S."/>
            <person name="Walk T."/>
            <person name="White J."/>
            <person name="Yandava C."/>
            <person name="Burger G."/>
            <person name="Gray M.W."/>
            <person name="Holland P.W.H."/>
            <person name="King N."/>
            <person name="Lang F.B.F."/>
            <person name="Roger A.J."/>
            <person name="Ruiz-Trillo I."/>
            <person name="Lander E."/>
            <person name="Nusbaum C."/>
        </authorList>
    </citation>
    <scope>NUCLEOTIDE SEQUENCE [LARGE SCALE GENOMIC DNA]</scope>
    <source>
        <strain evidence="7">ATCC 38327</strain>
    </source>
</reference>
<keyword evidence="7" id="KW-1185">Reference proteome</keyword>
<evidence type="ECO:0000256" key="1">
    <source>
        <dbReference type="ARBA" id="ARBA00023157"/>
    </source>
</evidence>
<feature type="domain" description="Thioredoxin" evidence="5">
    <location>
        <begin position="1"/>
        <end position="104"/>
    </location>
</feature>
<keyword evidence="4" id="KW-0676">Redox-active center</keyword>
<comment type="similarity">
    <text evidence="2">Belongs to the thioredoxin family.</text>
</comment>
<dbReference type="VEuPathDB" id="FungiDB:AMAG_14468"/>
<proteinExistence type="inferred from homology"/>
<dbReference type="STRING" id="578462.A0A0L0T6E8"/>
<dbReference type="PIRSF" id="PIRSF000077">
    <property type="entry name" value="Thioredoxin"/>
    <property type="match status" value="1"/>
</dbReference>
<dbReference type="SUPFAM" id="SSF52833">
    <property type="entry name" value="Thioredoxin-like"/>
    <property type="match status" value="1"/>
</dbReference>
<dbReference type="InterPro" id="IPR036249">
    <property type="entry name" value="Thioredoxin-like_sf"/>
</dbReference>
<dbReference type="eggNOG" id="KOG0907">
    <property type="taxonomic scope" value="Eukaryota"/>
</dbReference>
<protein>
    <recommendedName>
        <fullName evidence="2">Thioredoxin</fullName>
    </recommendedName>
</protein>
<keyword evidence="1 4" id="KW-1015">Disulfide bond</keyword>
<evidence type="ECO:0000313" key="6">
    <source>
        <dbReference type="EMBL" id="KNE70327.1"/>
    </source>
</evidence>
<dbReference type="InterPro" id="IPR005746">
    <property type="entry name" value="Thioredoxin"/>
</dbReference>
<feature type="site" description="Contributes to redox potential value" evidence="3">
    <location>
        <position position="32"/>
    </location>
</feature>
<feature type="active site" description="Nucleophile" evidence="3">
    <location>
        <position position="34"/>
    </location>
</feature>
<evidence type="ECO:0000259" key="5">
    <source>
        <dbReference type="PROSITE" id="PS51352"/>
    </source>
</evidence>
<dbReference type="PROSITE" id="PS51352">
    <property type="entry name" value="THIOREDOXIN_2"/>
    <property type="match status" value="1"/>
</dbReference>
<feature type="disulfide bond" description="Redox-active" evidence="4">
    <location>
        <begin position="31"/>
        <end position="34"/>
    </location>
</feature>
<dbReference type="InterPro" id="IPR013766">
    <property type="entry name" value="Thioredoxin_domain"/>
</dbReference>
<dbReference type="AlphaFoldDB" id="A0A0L0T6E8"/>
<gene>
    <name evidence="6" type="ORF">AMAG_14468</name>
</gene>
<dbReference type="GO" id="GO:0015035">
    <property type="term" value="F:protein-disulfide reductase activity"/>
    <property type="evidence" value="ECO:0007669"/>
    <property type="project" value="InterPro"/>
</dbReference>
<dbReference type="OrthoDB" id="19690at2759"/>
<dbReference type="NCBIfam" id="TIGR01068">
    <property type="entry name" value="thioredoxin"/>
    <property type="match status" value="1"/>
</dbReference>
<evidence type="ECO:0000256" key="3">
    <source>
        <dbReference type="PIRSR" id="PIRSR000077-1"/>
    </source>
</evidence>
<reference evidence="6 7" key="1">
    <citation type="submission" date="2009-11" db="EMBL/GenBank/DDBJ databases">
        <title>Annotation of Allomyces macrogynus ATCC 38327.</title>
        <authorList>
            <consortium name="The Broad Institute Genome Sequencing Platform"/>
            <person name="Russ C."/>
            <person name="Cuomo C."/>
            <person name="Burger G."/>
            <person name="Gray M.W."/>
            <person name="Holland P.W.H."/>
            <person name="King N."/>
            <person name="Lang F.B.F."/>
            <person name="Roger A.J."/>
            <person name="Ruiz-Trillo I."/>
            <person name="Young S.K."/>
            <person name="Zeng Q."/>
            <person name="Gargeya S."/>
            <person name="Fitzgerald M."/>
            <person name="Haas B."/>
            <person name="Abouelleil A."/>
            <person name="Alvarado L."/>
            <person name="Arachchi H.M."/>
            <person name="Berlin A."/>
            <person name="Chapman S.B."/>
            <person name="Gearin G."/>
            <person name="Goldberg J."/>
            <person name="Griggs A."/>
            <person name="Gujja S."/>
            <person name="Hansen M."/>
            <person name="Heiman D."/>
            <person name="Howarth C."/>
            <person name="Larimer J."/>
            <person name="Lui A."/>
            <person name="MacDonald P.J.P."/>
            <person name="McCowen C."/>
            <person name="Montmayeur A."/>
            <person name="Murphy C."/>
            <person name="Neiman D."/>
            <person name="Pearson M."/>
            <person name="Priest M."/>
            <person name="Roberts A."/>
            <person name="Saif S."/>
            <person name="Shea T."/>
            <person name="Sisk P."/>
            <person name="Stolte C."/>
            <person name="Sykes S."/>
            <person name="Wortman J."/>
            <person name="Nusbaum C."/>
            <person name="Birren B."/>
        </authorList>
    </citation>
    <scope>NUCLEOTIDE SEQUENCE [LARGE SCALE GENOMIC DNA]</scope>
    <source>
        <strain evidence="6 7">ATCC 38327</strain>
    </source>
</reference>
<evidence type="ECO:0000256" key="4">
    <source>
        <dbReference type="PIRSR" id="PIRSR000077-4"/>
    </source>
</evidence>
<organism evidence="6 7">
    <name type="scientific">Allomyces macrogynus (strain ATCC 38327)</name>
    <name type="common">Allomyces javanicus var. macrogynus</name>
    <dbReference type="NCBI Taxonomy" id="578462"/>
    <lineage>
        <taxon>Eukaryota</taxon>
        <taxon>Fungi</taxon>
        <taxon>Fungi incertae sedis</taxon>
        <taxon>Blastocladiomycota</taxon>
        <taxon>Blastocladiomycetes</taxon>
        <taxon>Blastocladiales</taxon>
        <taxon>Blastocladiaceae</taxon>
        <taxon>Allomyces</taxon>
    </lineage>
</organism>
<evidence type="ECO:0000313" key="7">
    <source>
        <dbReference type="Proteomes" id="UP000054350"/>
    </source>
</evidence>
<dbReference type="EMBL" id="GG745365">
    <property type="protein sequence ID" value="KNE70327.1"/>
    <property type="molecule type" value="Genomic_DNA"/>
</dbReference>
<dbReference type="PANTHER" id="PTHR46115">
    <property type="entry name" value="THIOREDOXIN-LIKE PROTEIN 1"/>
    <property type="match status" value="1"/>
</dbReference>
<evidence type="ECO:0000256" key="2">
    <source>
        <dbReference type="PIRNR" id="PIRNR000077"/>
    </source>
</evidence>
<dbReference type="Pfam" id="PF00085">
    <property type="entry name" value="Thioredoxin"/>
    <property type="match status" value="1"/>
</dbReference>
<name>A0A0L0T6E8_ALLM3</name>
<dbReference type="Gene3D" id="3.40.30.10">
    <property type="entry name" value="Glutaredoxin"/>
    <property type="match status" value="1"/>
</dbReference>
<sequence>MTVAVVTSLAQLKETIASGAAVAVDFWATWCGPCRAISPIFERLSTETKGVTFLKCDVDEQAEVAQEFAIRAMPTFMFFKGGEKVDEIVGANPGKLTAAIAALA</sequence>
<feature type="site" description="Deprotonates C-terminal active site Cys" evidence="3">
    <location>
        <position position="25"/>
    </location>
</feature>
<dbReference type="OMA" id="RMFAPTY"/>
<dbReference type="Proteomes" id="UP000054350">
    <property type="component" value="Unassembled WGS sequence"/>
</dbReference>